<evidence type="ECO:0000256" key="6">
    <source>
        <dbReference type="SAM" id="MobiDB-lite"/>
    </source>
</evidence>
<dbReference type="PROSITE" id="PS50157">
    <property type="entry name" value="ZINC_FINGER_C2H2_2"/>
    <property type="match status" value="3"/>
</dbReference>
<gene>
    <name evidence="8" type="ORF">B0J12DRAFT_707182</name>
</gene>
<feature type="region of interest" description="Disordered" evidence="6">
    <location>
        <begin position="218"/>
        <end position="247"/>
    </location>
</feature>
<keyword evidence="2" id="KW-0677">Repeat</keyword>
<evidence type="ECO:0000256" key="2">
    <source>
        <dbReference type="ARBA" id="ARBA00022737"/>
    </source>
</evidence>
<dbReference type="PROSITE" id="PS00028">
    <property type="entry name" value="ZINC_FINGER_C2H2_1"/>
    <property type="match status" value="3"/>
</dbReference>
<dbReference type="PANTHER" id="PTHR24379:SF121">
    <property type="entry name" value="C2H2-TYPE DOMAIN-CONTAINING PROTEIN"/>
    <property type="match status" value="1"/>
</dbReference>
<sequence>MPTCHCGHHFSNANVLGQHQRTKLHGYCKLCDRTFRTPSGLAQDNSDLHNWLCGHCNRKFSAQESLAHHQRSTGHFYCRECNRLFFHCCDCDRDFVNEQALRQHLTDKTHKITRCQVSGYACEKCDRDFGDERALEQHQKSLAHQPLSNLKCVAGGSGQRECQKRFTSPSALLHHLESGACRSGMTRRMLNAVVQTNDVDRIISSLDKGSNDKLLRATGLQTTSSCRPATPTTDGSSTGDHFSPRILTPQSDLSESLMNLRSTSLSRVCPLCPSSRHSFSTAESLRQHLASPAHAPRIFHCPVFLQPPVFRPTTIKYFSTLSGLAQHLESGAYQGGMDTFHQAAKYIEKKLKKSGMTEVELLM</sequence>
<evidence type="ECO:0000256" key="5">
    <source>
        <dbReference type="PROSITE-ProRule" id="PRU00042"/>
    </source>
</evidence>
<evidence type="ECO:0000256" key="4">
    <source>
        <dbReference type="ARBA" id="ARBA00022833"/>
    </source>
</evidence>
<evidence type="ECO:0000313" key="8">
    <source>
        <dbReference type="EMBL" id="KAH7063256.1"/>
    </source>
</evidence>
<keyword evidence="4" id="KW-0862">Zinc</keyword>
<dbReference type="Gene3D" id="3.30.160.60">
    <property type="entry name" value="Classic Zinc Finger"/>
    <property type="match status" value="1"/>
</dbReference>
<dbReference type="InterPro" id="IPR013087">
    <property type="entry name" value="Znf_C2H2_type"/>
</dbReference>
<proteinExistence type="predicted"/>
<keyword evidence="1" id="KW-0479">Metal-binding</keyword>
<evidence type="ECO:0000313" key="9">
    <source>
        <dbReference type="Proteomes" id="UP000774617"/>
    </source>
</evidence>
<dbReference type="InterPro" id="IPR036236">
    <property type="entry name" value="Znf_C2H2_sf"/>
</dbReference>
<feature type="domain" description="C2H2-type" evidence="7">
    <location>
        <begin position="86"/>
        <end position="110"/>
    </location>
</feature>
<feature type="domain" description="C2H2-type" evidence="7">
    <location>
        <begin position="51"/>
        <end position="80"/>
    </location>
</feature>
<evidence type="ECO:0000259" key="7">
    <source>
        <dbReference type="PROSITE" id="PS50157"/>
    </source>
</evidence>
<organism evidence="8 9">
    <name type="scientific">Macrophomina phaseolina</name>
    <dbReference type="NCBI Taxonomy" id="35725"/>
    <lineage>
        <taxon>Eukaryota</taxon>
        <taxon>Fungi</taxon>
        <taxon>Dikarya</taxon>
        <taxon>Ascomycota</taxon>
        <taxon>Pezizomycotina</taxon>
        <taxon>Dothideomycetes</taxon>
        <taxon>Dothideomycetes incertae sedis</taxon>
        <taxon>Botryosphaeriales</taxon>
        <taxon>Botryosphaeriaceae</taxon>
        <taxon>Macrophomina</taxon>
    </lineage>
</organism>
<keyword evidence="9" id="KW-1185">Reference proteome</keyword>
<feature type="compositionally biased region" description="Polar residues" evidence="6">
    <location>
        <begin position="219"/>
        <end position="240"/>
    </location>
</feature>
<evidence type="ECO:0000256" key="1">
    <source>
        <dbReference type="ARBA" id="ARBA00022723"/>
    </source>
</evidence>
<keyword evidence="3 5" id="KW-0863">Zinc-finger</keyword>
<comment type="caution">
    <text evidence="8">The sequence shown here is derived from an EMBL/GenBank/DDBJ whole genome shotgun (WGS) entry which is preliminary data.</text>
</comment>
<reference evidence="8 9" key="1">
    <citation type="journal article" date="2021" name="Nat. Commun.">
        <title>Genetic determinants of endophytism in the Arabidopsis root mycobiome.</title>
        <authorList>
            <person name="Mesny F."/>
            <person name="Miyauchi S."/>
            <person name="Thiergart T."/>
            <person name="Pickel B."/>
            <person name="Atanasova L."/>
            <person name="Karlsson M."/>
            <person name="Huettel B."/>
            <person name="Barry K.W."/>
            <person name="Haridas S."/>
            <person name="Chen C."/>
            <person name="Bauer D."/>
            <person name="Andreopoulos W."/>
            <person name="Pangilinan J."/>
            <person name="LaButti K."/>
            <person name="Riley R."/>
            <person name="Lipzen A."/>
            <person name="Clum A."/>
            <person name="Drula E."/>
            <person name="Henrissat B."/>
            <person name="Kohler A."/>
            <person name="Grigoriev I.V."/>
            <person name="Martin F.M."/>
            <person name="Hacquard S."/>
        </authorList>
    </citation>
    <scope>NUCLEOTIDE SEQUENCE [LARGE SCALE GENOMIC DNA]</scope>
    <source>
        <strain evidence="8 9">MPI-SDFR-AT-0080</strain>
    </source>
</reference>
<name>A0ABQ8GSF3_9PEZI</name>
<dbReference type="SMART" id="SM00355">
    <property type="entry name" value="ZnF_C2H2"/>
    <property type="match status" value="5"/>
</dbReference>
<feature type="domain" description="C2H2-type" evidence="7">
    <location>
        <begin position="120"/>
        <end position="144"/>
    </location>
</feature>
<dbReference type="SUPFAM" id="SSF57667">
    <property type="entry name" value="beta-beta-alpha zinc fingers"/>
    <property type="match status" value="2"/>
</dbReference>
<accession>A0ABQ8GSF3</accession>
<dbReference type="PANTHER" id="PTHR24379">
    <property type="entry name" value="KRAB AND ZINC FINGER DOMAIN-CONTAINING"/>
    <property type="match status" value="1"/>
</dbReference>
<evidence type="ECO:0000256" key="3">
    <source>
        <dbReference type="ARBA" id="ARBA00022771"/>
    </source>
</evidence>
<protein>
    <submittedName>
        <fullName evidence="8">Zinc finger protein</fullName>
    </submittedName>
</protein>
<dbReference type="EMBL" id="JAGTJR010000002">
    <property type="protein sequence ID" value="KAH7063256.1"/>
    <property type="molecule type" value="Genomic_DNA"/>
</dbReference>
<dbReference type="Proteomes" id="UP000774617">
    <property type="component" value="Unassembled WGS sequence"/>
</dbReference>